<protein>
    <submittedName>
        <fullName evidence="2">Uncharacterized protein</fullName>
    </submittedName>
</protein>
<reference evidence="2 3" key="1">
    <citation type="journal article" date="2008" name="Nature">
        <title>Genome analysis of the platypus reveals unique signatures of evolution.</title>
        <authorList>
            <person name="Warren W.C."/>
            <person name="Hillier L.W."/>
            <person name="Marshall Graves J.A."/>
            <person name="Birney E."/>
            <person name="Ponting C.P."/>
            <person name="Grutzner F."/>
            <person name="Belov K."/>
            <person name="Miller W."/>
            <person name="Clarke L."/>
            <person name="Chinwalla A.T."/>
            <person name="Yang S.P."/>
            <person name="Heger A."/>
            <person name="Locke D.P."/>
            <person name="Miethke P."/>
            <person name="Waters P.D."/>
            <person name="Veyrunes F."/>
            <person name="Fulton L."/>
            <person name="Fulton B."/>
            <person name="Graves T."/>
            <person name="Wallis J."/>
            <person name="Puente X.S."/>
            <person name="Lopez-Otin C."/>
            <person name="Ordonez G.R."/>
            <person name="Eichler E.E."/>
            <person name="Chen L."/>
            <person name="Cheng Z."/>
            <person name="Deakin J.E."/>
            <person name="Alsop A."/>
            <person name="Thompson K."/>
            <person name="Kirby P."/>
            <person name="Papenfuss A.T."/>
            <person name="Wakefield M.J."/>
            <person name="Olender T."/>
            <person name="Lancet D."/>
            <person name="Huttley G.A."/>
            <person name="Smit A.F."/>
            <person name="Pask A."/>
            <person name="Temple-Smith P."/>
            <person name="Batzer M.A."/>
            <person name="Walker J.A."/>
            <person name="Konkel M.K."/>
            <person name="Harris R.S."/>
            <person name="Whittington C.M."/>
            <person name="Wong E.S."/>
            <person name="Gemmell N.J."/>
            <person name="Buschiazzo E."/>
            <person name="Vargas Jentzsch I.M."/>
            <person name="Merkel A."/>
            <person name="Schmitz J."/>
            <person name="Zemann A."/>
            <person name="Churakov G."/>
            <person name="Kriegs J.O."/>
            <person name="Brosius J."/>
            <person name="Murchison E.P."/>
            <person name="Sachidanandam R."/>
            <person name="Smith C."/>
            <person name="Hannon G.J."/>
            <person name="Tsend-Ayush E."/>
            <person name="McMillan D."/>
            <person name="Attenborough R."/>
            <person name="Rens W."/>
            <person name="Ferguson-Smith M."/>
            <person name="Lefevre C.M."/>
            <person name="Sharp J.A."/>
            <person name="Nicholas K.R."/>
            <person name="Ray D.A."/>
            <person name="Kube M."/>
            <person name="Reinhardt R."/>
            <person name="Pringle T.H."/>
            <person name="Taylor J."/>
            <person name="Jones R.C."/>
            <person name="Nixon B."/>
            <person name="Dacheux J.L."/>
            <person name="Niwa H."/>
            <person name="Sekita Y."/>
            <person name="Huang X."/>
            <person name="Stark A."/>
            <person name="Kheradpour P."/>
            <person name="Kellis M."/>
            <person name="Flicek P."/>
            <person name="Chen Y."/>
            <person name="Webber C."/>
            <person name="Hardison R."/>
            <person name="Nelson J."/>
            <person name="Hallsworth-Pepin K."/>
            <person name="Delehaunty K."/>
            <person name="Markovic C."/>
            <person name="Minx P."/>
            <person name="Feng Y."/>
            <person name="Kremitzki C."/>
            <person name="Mitreva M."/>
            <person name="Glasscock J."/>
            <person name="Wylie T."/>
            <person name="Wohldmann P."/>
            <person name="Thiru P."/>
            <person name="Nhan M.N."/>
            <person name="Pohl C.S."/>
            <person name="Smith S.M."/>
            <person name="Hou S."/>
            <person name="Nefedov M."/>
            <person name="de Jong P.J."/>
            <person name="Renfree M.B."/>
            <person name="Mardis E.R."/>
            <person name="Wilson R.K."/>
        </authorList>
    </citation>
    <scope>NUCLEOTIDE SEQUENCE [LARGE SCALE GENOMIC DNA]</scope>
    <source>
        <strain evidence="2 3">Glennie</strain>
    </source>
</reference>
<evidence type="ECO:0000313" key="3">
    <source>
        <dbReference type="Proteomes" id="UP000002279"/>
    </source>
</evidence>
<dbReference type="GeneTree" id="ENSGT00390000010778"/>
<name>A0A6I8P7L1_ORNAN</name>
<feature type="compositionally biased region" description="Basic residues" evidence="1">
    <location>
        <begin position="103"/>
        <end position="115"/>
    </location>
</feature>
<feature type="compositionally biased region" description="Basic and acidic residues" evidence="1">
    <location>
        <begin position="88"/>
        <end position="102"/>
    </location>
</feature>
<reference evidence="2" key="3">
    <citation type="submission" date="2025-09" db="UniProtKB">
        <authorList>
            <consortium name="Ensembl"/>
        </authorList>
    </citation>
    <scope>IDENTIFICATION</scope>
    <source>
        <strain evidence="2">Glennie</strain>
    </source>
</reference>
<reference evidence="2" key="2">
    <citation type="submission" date="2025-08" db="UniProtKB">
        <authorList>
            <consortium name="Ensembl"/>
        </authorList>
    </citation>
    <scope>IDENTIFICATION</scope>
    <source>
        <strain evidence="2">Glennie</strain>
    </source>
</reference>
<organism evidence="2 3">
    <name type="scientific">Ornithorhynchus anatinus</name>
    <name type="common">Duckbill platypus</name>
    <dbReference type="NCBI Taxonomy" id="9258"/>
    <lineage>
        <taxon>Eukaryota</taxon>
        <taxon>Metazoa</taxon>
        <taxon>Chordata</taxon>
        <taxon>Craniata</taxon>
        <taxon>Vertebrata</taxon>
        <taxon>Euteleostomi</taxon>
        <taxon>Mammalia</taxon>
        <taxon>Monotremata</taxon>
        <taxon>Ornithorhynchidae</taxon>
        <taxon>Ornithorhynchus</taxon>
    </lineage>
</organism>
<feature type="region of interest" description="Disordered" evidence="1">
    <location>
        <begin position="75"/>
        <end position="131"/>
    </location>
</feature>
<dbReference type="AlphaFoldDB" id="A0A6I8P7L1"/>
<dbReference type="Proteomes" id="UP000002279">
    <property type="component" value="Chromosome 3"/>
</dbReference>
<evidence type="ECO:0000313" key="2">
    <source>
        <dbReference type="Ensembl" id="ENSOANP00000049893.1"/>
    </source>
</evidence>
<dbReference type="Bgee" id="ENSOANG00000044337">
    <property type="expression patterns" value="Expressed in heart and 7 other cell types or tissues"/>
</dbReference>
<proteinExistence type="predicted"/>
<keyword evidence="3" id="KW-1185">Reference proteome</keyword>
<accession>A0A6I8P7L1</accession>
<dbReference type="Ensembl" id="ENSOANT00000053927.1">
    <property type="protein sequence ID" value="ENSOANP00000049893.1"/>
    <property type="gene ID" value="ENSOANG00000044337.1"/>
</dbReference>
<gene>
    <name evidence="2" type="primary">GATD1</name>
</gene>
<evidence type="ECO:0000256" key="1">
    <source>
        <dbReference type="SAM" id="MobiDB-lite"/>
    </source>
</evidence>
<sequence length="160" mass="17302">TVSSRPCFAGVSAQSFLHCFTLGSVAFNLQVGHSGGARYHAVLIPNCPGAPVDLANSGYLARILQHFSAESSGCLPPGPGVARGARGGGRDALRGRDRDHTHQPSRRRRKRRRREVKLAKPQPLALPGKLRRGADFSPCPGECPFVHLVVFIRHLLCAEH</sequence>